<reference evidence="16 17" key="1">
    <citation type="submission" date="2017-01" db="EMBL/GenBank/DDBJ databases">
        <authorList>
            <person name="Varghese N."/>
            <person name="Submissions S."/>
        </authorList>
    </citation>
    <scope>NUCLEOTIDE SEQUENCE [LARGE SCALE GENOMIC DNA]</scope>
    <source>
        <strain evidence="16 17">ATCC 35905</strain>
    </source>
</reference>
<keyword evidence="5" id="KW-0812">Transmembrane</keyword>
<feature type="chain" id="PRO_5034193724" evidence="13">
    <location>
        <begin position="22"/>
        <end position="781"/>
    </location>
</feature>
<evidence type="ECO:0000256" key="1">
    <source>
        <dbReference type="ARBA" id="ARBA00004571"/>
    </source>
</evidence>
<keyword evidence="9 12" id="KW-0798">TonB box</keyword>
<dbReference type="Proteomes" id="UP000186308">
    <property type="component" value="Unassembled WGS sequence"/>
</dbReference>
<evidence type="ECO:0000313" key="16">
    <source>
        <dbReference type="EMBL" id="SIQ10676.1"/>
    </source>
</evidence>
<dbReference type="InterPro" id="IPR000531">
    <property type="entry name" value="Beta-barrel_TonB"/>
</dbReference>
<dbReference type="EMBL" id="FTNE01000001">
    <property type="protein sequence ID" value="SIQ10676.1"/>
    <property type="molecule type" value="Genomic_DNA"/>
</dbReference>
<evidence type="ECO:0000259" key="15">
    <source>
        <dbReference type="Pfam" id="PF07715"/>
    </source>
</evidence>
<protein>
    <submittedName>
        <fullName evidence="16">Iron complex outermembrane recepter protein</fullName>
    </submittedName>
</protein>
<feature type="signal peptide" evidence="13">
    <location>
        <begin position="1"/>
        <end position="21"/>
    </location>
</feature>
<gene>
    <name evidence="16" type="ORF">SAMN05421828_101295</name>
</gene>
<dbReference type="InterPro" id="IPR037066">
    <property type="entry name" value="Plug_dom_sf"/>
</dbReference>
<dbReference type="SUPFAM" id="SSF56935">
    <property type="entry name" value="Porins"/>
    <property type="match status" value="1"/>
</dbReference>
<evidence type="ECO:0000256" key="7">
    <source>
        <dbReference type="ARBA" id="ARBA00023004"/>
    </source>
</evidence>
<evidence type="ECO:0000256" key="3">
    <source>
        <dbReference type="ARBA" id="ARBA00022452"/>
    </source>
</evidence>
<name>A0A8G2CHT4_ACIRU</name>
<dbReference type="Gene3D" id="2.170.130.10">
    <property type="entry name" value="TonB-dependent receptor, plug domain"/>
    <property type="match status" value="1"/>
</dbReference>
<keyword evidence="4" id="KW-0410">Iron transport</keyword>
<dbReference type="InterPro" id="IPR012910">
    <property type="entry name" value="Plug_dom"/>
</dbReference>
<evidence type="ECO:0000256" key="5">
    <source>
        <dbReference type="ARBA" id="ARBA00022692"/>
    </source>
</evidence>
<dbReference type="AlphaFoldDB" id="A0A8G2CHT4"/>
<evidence type="ECO:0000259" key="14">
    <source>
        <dbReference type="Pfam" id="PF00593"/>
    </source>
</evidence>
<proteinExistence type="inferred from homology"/>
<dbReference type="Gene3D" id="2.40.170.20">
    <property type="entry name" value="TonB-dependent receptor, beta-barrel domain"/>
    <property type="match status" value="1"/>
</dbReference>
<comment type="similarity">
    <text evidence="12">Belongs to the TonB-dependent receptor family.</text>
</comment>
<dbReference type="PANTHER" id="PTHR32552">
    <property type="entry name" value="FERRICHROME IRON RECEPTOR-RELATED"/>
    <property type="match status" value="1"/>
</dbReference>
<feature type="domain" description="TonB-dependent receptor plug" evidence="15">
    <location>
        <begin position="50"/>
        <end position="156"/>
    </location>
</feature>
<keyword evidence="11" id="KW-0998">Cell outer membrane</keyword>
<evidence type="ECO:0000256" key="8">
    <source>
        <dbReference type="ARBA" id="ARBA00023065"/>
    </source>
</evidence>
<evidence type="ECO:0000256" key="11">
    <source>
        <dbReference type="ARBA" id="ARBA00023237"/>
    </source>
</evidence>
<dbReference type="Pfam" id="PF07715">
    <property type="entry name" value="Plug"/>
    <property type="match status" value="1"/>
</dbReference>
<evidence type="ECO:0000256" key="10">
    <source>
        <dbReference type="ARBA" id="ARBA00023136"/>
    </source>
</evidence>
<dbReference type="InterPro" id="IPR036942">
    <property type="entry name" value="Beta-barrel_TonB_sf"/>
</dbReference>
<dbReference type="GO" id="GO:0015344">
    <property type="term" value="F:siderophore uptake transmembrane transporter activity"/>
    <property type="evidence" value="ECO:0007669"/>
    <property type="project" value="TreeGrafter"/>
</dbReference>
<keyword evidence="10 12" id="KW-0472">Membrane</keyword>
<organism evidence="16 17">
    <name type="scientific">Acidiphilium rubrum</name>
    <dbReference type="NCBI Taxonomy" id="526"/>
    <lineage>
        <taxon>Bacteria</taxon>
        <taxon>Pseudomonadati</taxon>
        <taxon>Pseudomonadota</taxon>
        <taxon>Alphaproteobacteria</taxon>
        <taxon>Acetobacterales</taxon>
        <taxon>Acidocellaceae</taxon>
        <taxon>Acidiphilium</taxon>
    </lineage>
</organism>
<evidence type="ECO:0000256" key="4">
    <source>
        <dbReference type="ARBA" id="ARBA00022496"/>
    </source>
</evidence>
<dbReference type="RefSeq" id="WP_029312884.1">
    <property type="nucleotide sequence ID" value="NZ_FTNE01000001.1"/>
</dbReference>
<accession>A0A8G2CHT4</accession>
<dbReference type="PANTHER" id="PTHR32552:SF89">
    <property type="entry name" value="CATECHOLATE SIDEROPHORE RECEPTOR FIU"/>
    <property type="match status" value="1"/>
</dbReference>
<comment type="caution">
    <text evidence="16">The sequence shown here is derived from an EMBL/GenBank/DDBJ whole genome shotgun (WGS) entry which is preliminary data.</text>
</comment>
<evidence type="ECO:0000256" key="9">
    <source>
        <dbReference type="ARBA" id="ARBA00023077"/>
    </source>
</evidence>
<keyword evidence="7" id="KW-0408">Iron</keyword>
<keyword evidence="6 13" id="KW-0732">Signal</keyword>
<keyword evidence="17" id="KW-1185">Reference proteome</keyword>
<dbReference type="GO" id="GO:0009279">
    <property type="term" value="C:cell outer membrane"/>
    <property type="evidence" value="ECO:0007669"/>
    <property type="project" value="UniProtKB-SubCell"/>
</dbReference>
<keyword evidence="2" id="KW-0813">Transport</keyword>
<sequence>MRLHPGFVALLLVATSARAIAQAVPVNAGTVSAASGETTTDAAARTKNFKSGQAVRVLDRALLDAAGPVGGAAQALTYAPGVAINSYSTSGAGKSIITINGVNQGWSGLNGNAQDGAVGVTFDGIPIADPVTGLWQAPTIPFLAMIGSTSVAYGPGNPDQRWYDSLAGTVGFNPLQPTAKPGGDIAMTYGSFNQKSVTFDARTGLYDGWSSILAGGFGDGNSYRQGGGFNNPDSDYALFLKTRHEFSNGAISFGAYDARSEAFRPTYIPQSANPAITINGLNAQGQPNPGPLYSQATSGFYGSPPFATYDKNDSNAMVLLYAKQTLDLGGGTTLHNQAWYMHIKRTHSRITDNWTQGPTQDRLLQPHTNTIGDKLWFTHDFGWNTLTVGAYALHSYYNNKANFYNPADGGGPDVINPGGTARDGAFTLDNQAAFIQDDLKPLLGLTITPGLRFSRYRLAFHQDIASGFLFAPGAAGNFTAQDVLPAQAEIRGGVEPSLAANYRPVPWLALYASYAQALKSPEVGGGGGLFQQIAGADYRLERGQYTQAGIKLDISHAGPLGSLRAGVGLYHLRYGSQTIPITLNNASEVGISGTSQYRGVNLYADANPLYNLHLFANASLQSAYYQNYIVENGGPPASYNGYPVSYVPARTISVGADYIAAIGNATIAPRGWIQYIGPEHIYNGITTAPDYRSMPGYQTFNASLKLTMPLPVASLRARRIAFTLTALNILNRHYNSYEYISSGGYFGTAGLNGIAPQYASNYINAYSGAPMSIYGTLSITF</sequence>
<evidence type="ECO:0000256" key="12">
    <source>
        <dbReference type="RuleBase" id="RU003357"/>
    </source>
</evidence>
<feature type="domain" description="TonB-dependent receptor-like beta-barrel" evidence="14">
    <location>
        <begin position="281"/>
        <end position="713"/>
    </location>
</feature>
<comment type="subcellular location">
    <subcellularLocation>
        <location evidence="1">Cell outer membrane</location>
        <topology evidence="1">Multi-pass membrane protein</topology>
    </subcellularLocation>
</comment>
<keyword evidence="8" id="KW-0406">Ion transport</keyword>
<evidence type="ECO:0000313" key="17">
    <source>
        <dbReference type="Proteomes" id="UP000186308"/>
    </source>
</evidence>
<evidence type="ECO:0000256" key="6">
    <source>
        <dbReference type="ARBA" id="ARBA00022729"/>
    </source>
</evidence>
<dbReference type="InterPro" id="IPR039426">
    <property type="entry name" value="TonB-dep_rcpt-like"/>
</dbReference>
<evidence type="ECO:0000256" key="2">
    <source>
        <dbReference type="ARBA" id="ARBA00022448"/>
    </source>
</evidence>
<evidence type="ECO:0000256" key="13">
    <source>
        <dbReference type="SAM" id="SignalP"/>
    </source>
</evidence>
<keyword evidence="3" id="KW-1134">Transmembrane beta strand</keyword>
<dbReference type="Pfam" id="PF00593">
    <property type="entry name" value="TonB_dep_Rec_b-barrel"/>
    <property type="match status" value="1"/>
</dbReference>